<evidence type="ECO:0000256" key="1">
    <source>
        <dbReference type="ARBA" id="ARBA00022475"/>
    </source>
</evidence>
<dbReference type="OrthoDB" id="9804636at2"/>
<evidence type="ECO:0000256" key="2">
    <source>
        <dbReference type="ARBA" id="ARBA00022692"/>
    </source>
</evidence>
<comment type="caution">
    <text evidence="6">The sequence shown here is derived from an EMBL/GenBank/DDBJ whole genome shotgun (WGS) entry which is preliminary data.</text>
</comment>
<dbReference type="EMBL" id="SGWX01000001">
    <property type="protein sequence ID" value="RZS59811.1"/>
    <property type="molecule type" value="Genomic_DNA"/>
</dbReference>
<dbReference type="RefSeq" id="WP_130411254.1">
    <property type="nucleotide sequence ID" value="NZ_SGWX01000001.1"/>
</dbReference>
<feature type="transmembrane region" description="Helical" evidence="5">
    <location>
        <begin position="58"/>
        <end position="76"/>
    </location>
</feature>
<dbReference type="Gene3D" id="1.20.1300.10">
    <property type="entry name" value="Fumarate reductase/succinate dehydrogenase, transmembrane subunit"/>
    <property type="match status" value="1"/>
</dbReference>
<dbReference type="NCBIfam" id="NF003977">
    <property type="entry name" value="PRK05470.1-1"/>
    <property type="match status" value="1"/>
</dbReference>
<dbReference type="Pfam" id="PF02313">
    <property type="entry name" value="Fumarate_red_D"/>
    <property type="match status" value="1"/>
</dbReference>
<feature type="transmembrane region" description="Helical" evidence="5">
    <location>
        <begin position="12"/>
        <end position="38"/>
    </location>
</feature>
<evidence type="ECO:0000256" key="5">
    <source>
        <dbReference type="SAM" id="Phobius"/>
    </source>
</evidence>
<dbReference type="AlphaFoldDB" id="A0A4Q7LYN9"/>
<evidence type="ECO:0000313" key="7">
    <source>
        <dbReference type="Proteomes" id="UP000293852"/>
    </source>
</evidence>
<proteinExistence type="predicted"/>
<evidence type="ECO:0000256" key="4">
    <source>
        <dbReference type="ARBA" id="ARBA00023136"/>
    </source>
</evidence>
<keyword evidence="1" id="KW-1003">Cell membrane</keyword>
<dbReference type="InterPro" id="IPR003418">
    <property type="entry name" value="Fumarate_red_D"/>
</dbReference>
<organism evidence="6 7">
    <name type="scientific">Xylanimonas ulmi</name>
    <dbReference type="NCBI Taxonomy" id="228973"/>
    <lineage>
        <taxon>Bacteria</taxon>
        <taxon>Bacillati</taxon>
        <taxon>Actinomycetota</taxon>
        <taxon>Actinomycetes</taxon>
        <taxon>Micrococcales</taxon>
        <taxon>Promicromonosporaceae</taxon>
        <taxon>Xylanimonas</taxon>
    </lineage>
</organism>
<evidence type="ECO:0000313" key="6">
    <source>
        <dbReference type="EMBL" id="RZS59811.1"/>
    </source>
</evidence>
<gene>
    <name evidence="6" type="ORF">EV386_0047</name>
</gene>
<keyword evidence="3 5" id="KW-1133">Transmembrane helix</keyword>
<sequence length="119" mass="12722">MRRWESRNNESVMWALFAGGGQLAVLVMPAVVIVFGVIVPFEVFGDAATTYRSLAGVATHPAASFAILATLGVILWHCCHRGYHALHDLHLNPPEIVRAATYGLAIVIPAGGWALCLAS</sequence>
<dbReference type="SUPFAM" id="SSF81343">
    <property type="entry name" value="Fumarate reductase respiratory complex transmembrane subunits"/>
    <property type="match status" value="1"/>
</dbReference>
<evidence type="ECO:0000256" key="3">
    <source>
        <dbReference type="ARBA" id="ARBA00022989"/>
    </source>
</evidence>
<protein>
    <submittedName>
        <fullName evidence="6">Succinate dehydrogenase subunit D</fullName>
    </submittedName>
</protein>
<dbReference type="GO" id="GO:0006106">
    <property type="term" value="P:fumarate metabolic process"/>
    <property type="evidence" value="ECO:0007669"/>
    <property type="project" value="InterPro"/>
</dbReference>
<dbReference type="InterPro" id="IPR034804">
    <property type="entry name" value="SQR/QFR_C/D"/>
</dbReference>
<dbReference type="Proteomes" id="UP000293852">
    <property type="component" value="Unassembled WGS sequence"/>
</dbReference>
<dbReference type="GO" id="GO:0016020">
    <property type="term" value="C:membrane"/>
    <property type="evidence" value="ECO:0007669"/>
    <property type="project" value="InterPro"/>
</dbReference>
<feature type="transmembrane region" description="Helical" evidence="5">
    <location>
        <begin position="96"/>
        <end position="115"/>
    </location>
</feature>
<name>A0A4Q7LYN9_9MICO</name>
<keyword evidence="7" id="KW-1185">Reference proteome</keyword>
<keyword evidence="4 5" id="KW-0472">Membrane</keyword>
<accession>A0A4Q7LYN9</accession>
<keyword evidence="2 5" id="KW-0812">Transmembrane</keyword>
<reference evidence="6 7" key="1">
    <citation type="submission" date="2019-02" db="EMBL/GenBank/DDBJ databases">
        <title>Sequencing the genomes of 1000 actinobacteria strains.</title>
        <authorList>
            <person name="Klenk H.-P."/>
        </authorList>
    </citation>
    <scope>NUCLEOTIDE SEQUENCE [LARGE SCALE GENOMIC DNA]</scope>
    <source>
        <strain evidence="6 7">DSM 16932</strain>
    </source>
</reference>